<dbReference type="Proteomes" id="UP000184513">
    <property type="component" value="Unassembled WGS sequence"/>
</dbReference>
<evidence type="ECO:0000313" key="1">
    <source>
        <dbReference type="EMBL" id="SHM63203.1"/>
    </source>
</evidence>
<dbReference type="SUPFAM" id="SSF50969">
    <property type="entry name" value="YVTN repeat-like/Quinoprotein amine dehydrogenase"/>
    <property type="match status" value="1"/>
</dbReference>
<evidence type="ECO:0008006" key="3">
    <source>
        <dbReference type="Google" id="ProtNLM"/>
    </source>
</evidence>
<dbReference type="Pfam" id="PF13970">
    <property type="entry name" value="DUF4221"/>
    <property type="match status" value="1"/>
</dbReference>
<gene>
    <name evidence="1" type="ORF">SAMN04488057_102399</name>
</gene>
<dbReference type="AlphaFoldDB" id="A0A1M7KD71"/>
<dbReference type="EMBL" id="FRCY01000002">
    <property type="protein sequence ID" value="SHM63203.1"/>
    <property type="molecule type" value="Genomic_DNA"/>
</dbReference>
<dbReference type="STRING" id="388280.SAMN04488057_102399"/>
<keyword evidence="2" id="KW-1185">Reference proteome</keyword>
<dbReference type="RefSeq" id="WP_073092804.1">
    <property type="nucleotide sequence ID" value="NZ_FRCY01000002.1"/>
</dbReference>
<reference evidence="1 2" key="1">
    <citation type="submission" date="2016-11" db="EMBL/GenBank/DDBJ databases">
        <authorList>
            <person name="Jaros S."/>
            <person name="Januszkiewicz K."/>
            <person name="Wedrychowicz H."/>
        </authorList>
    </citation>
    <scope>NUCLEOTIDE SEQUENCE [LARGE SCALE GENOMIC DNA]</scope>
    <source>
        <strain evidence="1 2">CGMCC 1.6102</strain>
    </source>
</reference>
<evidence type="ECO:0000313" key="2">
    <source>
        <dbReference type="Proteomes" id="UP000184513"/>
    </source>
</evidence>
<dbReference type="InterPro" id="IPR011044">
    <property type="entry name" value="Quino_amine_DH_bsu"/>
</dbReference>
<name>A0A1M7KD71_9BACT</name>
<dbReference type="InterPro" id="IPR025316">
    <property type="entry name" value="DUF4221"/>
</dbReference>
<proteinExistence type="predicted"/>
<sequence length="399" mass="45500">MARIFPLLVLLLFQIACDSKDPLDNLKGSTTLDYTLDTVMIDPGEELLSVAGQLYQSDLSPDGRYLYNFNQHDHSFEQIDLDEKKLVRKLPFEKEGPNGTGEFFRSFFLLDNDHLVIISFPNPGVFNLKGQKLKQLEFQGLDTGDGKIGEGQAFLVELNLPNQQDQFLGYLRSYETKSRALMRVDLSDGSTRTMSVPEFETLQNFELQYTDGKGYMISGPQTYLVREGGKILLGSNVQNKIYQYLPETDSLLARSYQSQLTEDKKTVPAGKEFDTQEGFLEAITKVREEISFSSPKWDEKNKVYYRFSHKEVLEEPDTENFQWPAATAAEVYLTVFDENLDMLAESRIPDITMPPKKHFVKDGKIWMFVNVEDEMGFARMAIDMGRRGVPSEGISVNDN</sequence>
<protein>
    <recommendedName>
        <fullName evidence="3">DUF4221 domain-containing protein</fullName>
    </recommendedName>
</protein>
<organism evidence="1 2">
    <name type="scientific">Cyclobacterium lianum</name>
    <dbReference type="NCBI Taxonomy" id="388280"/>
    <lineage>
        <taxon>Bacteria</taxon>
        <taxon>Pseudomonadati</taxon>
        <taxon>Bacteroidota</taxon>
        <taxon>Cytophagia</taxon>
        <taxon>Cytophagales</taxon>
        <taxon>Cyclobacteriaceae</taxon>
        <taxon>Cyclobacterium</taxon>
    </lineage>
</organism>
<dbReference type="OrthoDB" id="833511at2"/>
<accession>A0A1M7KD71</accession>